<reference evidence="2" key="1">
    <citation type="submission" date="2016-04" db="EMBL/GenBank/DDBJ databases">
        <title>Draft genome sequence of Paludibacter jiangxiensis strain NM7.</title>
        <authorList>
            <person name="Qiu Y."/>
            <person name="Matsuura N."/>
            <person name="Ohashi A."/>
            <person name="Tourlousse M.D."/>
            <person name="Sekiguchi Y."/>
        </authorList>
    </citation>
    <scope>NUCLEOTIDE SEQUENCE [LARGE SCALE GENOMIC DNA]</scope>
    <source>
        <strain evidence="2">NM7</strain>
    </source>
</reference>
<dbReference type="Proteomes" id="UP000076586">
    <property type="component" value="Unassembled WGS sequence"/>
</dbReference>
<sequence>METQVEPKIISQERLVRMFKDIKRLNSEDTRFCFLIGAGASKSSGIKTGWELAVEWYKALQEDLTEDELSDWKNSIGFDEENIGEFYPHLYQKRYEAQDQLGYDEFKKLMENIDPGLGYVILSQILVNEKHNFVITTNFDYLVEDAVRMFTAQKPFIAGHETLAEFISSNTERPTIIKVHRDLFLHPINDEEGTNCLKQEWEKALAPIVNRFHLLVIGYGGNDGSLMQYLKKIPVENRKSIYWCVLKDHAELNTKTKELLTNKDFIVHIEGFDQLMYAFNTALGYDIFSKLDKPETHPFVEAAKGRLAELDNKLKGLLASIQQTNKPISDATKELFTGSNKYLYDAYIEKDIDRQIKIYQEGITKYPDNTNLLGNYALFLHNLRKDYDSAEVYYKKAIEANPKHANNLGNYAHFLILEKKDFETAEKYINQVFEMDDNQNIGLLSELWFYRFAHYPQWYEKAEKQLEELIGKGAKSIGWNLQDHVTIAEQQGHPKLDKLKEFARKITT</sequence>
<evidence type="ECO:0000313" key="1">
    <source>
        <dbReference type="EMBL" id="GAT63819.1"/>
    </source>
</evidence>
<gene>
    <name evidence="1" type="ORF">PJIAN_4361</name>
</gene>
<comment type="caution">
    <text evidence="1">The sequence shown here is derived from an EMBL/GenBank/DDBJ whole genome shotgun (WGS) entry which is preliminary data.</text>
</comment>
<dbReference type="AlphaFoldDB" id="A0A171AJ33"/>
<dbReference type="EMBL" id="BDCR01000004">
    <property type="protein sequence ID" value="GAT63819.1"/>
    <property type="molecule type" value="Genomic_DNA"/>
</dbReference>
<organism evidence="1 2">
    <name type="scientific">Paludibacter jiangxiensis</name>
    <dbReference type="NCBI Taxonomy" id="681398"/>
    <lineage>
        <taxon>Bacteria</taxon>
        <taxon>Pseudomonadati</taxon>
        <taxon>Bacteroidota</taxon>
        <taxon>Bacteroidia</taxon>
        <taxon>Bacteroidales</taxon>
        <taxon>Paludibacteraceae</taxon>
        <taxon>Paludibacter</taxon>
    </lineage>
</organism>
<reference evidence="2" key="2">
    <citation type="journal article" date="2017" name="Genome Announc.">
        <title>Draft genome sequence of Paludibacter jiangxiensis NM7(T), a propionate-producing fermentative bacterium.</title>
        <authorList>
            <person name="Qiu Y.-L."/>
            <person name="Tourlousse D.M."/>
            <person name="Matsuura N."/>
            <person name="Ohashi A."/>
            <person name="Sekiguchi Y."/>
        </authorList>
    </citation>
    <scope>NUCLEOTIDE SEQUENCE [LARGE SCALE GENOMIC DNA]</scope>
    <source>
        <strain evidence="2">NM7</strain>
    </source>
</reference>
<dbReference type="STRING" id="681398.PJIAN_4361"/>
<name>A0A171AJ33_9BACT</name>
<dbReference type="OrthoDB" id="9814220at2"/>
<keyword evidence="2" id="KW-1185">Reference proteome</keyword>
<dbReference type="SUPFAM" id="SSF48452">
    <property type="entry name" value="TPR-like"/>
    <property type="match status" value="1"/>
</dbReference>
<proteinExistence type="predicted"/>
<dbReference type="SUPFAM" id="SSF52467">
    <property type="entry name" value="DHS-like NAD/FAD-binding domain"/>
    <property type="match status" value="1"/>
</dbReference>
<protein>
    <submittedName>
        <fullName evidence="1">Tetratricopeptide repeat-containing protein</fullName>
    </submittedName>
</protein>
<dbReference type="Gene3D" id="3.40.50.1220">
    <property type="entry name" value="TPP-binding domain"/>
    <property type="match status" value="1"/>
</dbReference>
<dbReference type="Gene3D" id="1.25.40.10">
    <property type="entry name" value="Tetratricopeptide repeat domain"/>
    <property type="match status" value="1"/>
</dbReference>
<dbReference type="PANTHER" id="PTHR26312">
    <property type="entry name" value="TETRATRICOPEPTIDE REPEAT PROTEIN 5"/>
    <property type="match status" value="1"/>
</dbReference>
<dbReference type="InterPro" id="IPR011990">
    <property type="entry name" value="TPR-like_helical_dom_sf"/>
</dbReference>
<accession>A0A171AJ33</accession>
<dbReference type="Pfam" id="PF13289">
    <property type="entry name" value="SIR2_2"/>
    <property type="match status" value="1"/>
</dbReference>
<dbReference type="RefSeq" id="WP_068705361.1">
    <property type="nucleotide sequence ID" value="NZ_BDCR01000004.1"/>
</dbReference>
<dbReference type="Pfam" id="PF13431">
    <property type="entry name" value="TPR_17"/>
    <property type="match status" value="1"/>
</dbReference>
<evidence type="ECO:0000313" key="2">
    <source>
        <dbReference type="Proteomes" id="UP000076586"/>
    </source>
</evidence>
<dbReference type="PANTHER" id="PTHR26312:SF132">
    <property type="entry name" value="OS01G0855200 PROTEIN"/>
    <property type="match status" value="1"/>
</dbReference>
<dbReference type="InterPro" id="IPR029035">
    <property type="entry name" value="DHS-like_NAD/FAD-binding_dom"/>
</dbReference>